<evidence type="ECO:0000256" key="2">
    <source>
        <dbReference type="ARBA" id="ARBA00022814"/>
    </source>
</evidence>
<dbReference type="NCBIfam" id="TIGR01951">
    <property type="entry name" value="nusB"/>
    <property type="match status" value="1"/>
</dbReference>
<keyword evidence="4 6" id="KW-0805">Transcription regulation</keyword>
<comment type="similarity">
    <text evidence="1 6">Belongs to the NusB family.</text>
</comment>
<reference evidence="8 9" key="1">
    <citation type="submission" date="2020-10" db="EMBL/GenBank/DDBJ databases">
        <authorList>
            <person name="Castelo-Branco R."/>
            <person name="Eusebio N."/>
            <person name="Adriana R."/>
            <person name="Vieira A."/>
            <person name="Brugerolle De Fraissinette N."/>
            <person name="Rezende De Castro R."/>
            <person name="Schneider M.P."/>
            <person name="Vasconcelos V."/>
            <person name="Leao P.N."/>
        </authorList>
    </citation>
    <scope>NUCLEOTIDE SEQUENCE [LARGE SCALE GENOMIC DNA]</scope>
    <source>
        <strain evidence="8 9">LEGE 00031</strain>
    </source>
</reference>
<evidence type="ECO:0000313" key="9">
    <source>
        <dbReference type="Proteomes" id="UP000658720"/>
    </source>
</evidence>
<keyword evidence="9" id="KW-1185">Reference proteome</keyword>
<evidence type="ECO:0000256" key="3">
    <source>
        <dbReference type="ARBA" id="ARBA00022884"/>
    </source>
</evidence>
<dbReference type="SUPFAM" id="SSF48013">
    <property type="entry name" value="NusB-like"/>
    <property type="match status" value="1"/>
</dbReference>
<comment type="function">
    <text evidence="6">Involved in transcription antitermination. Required for transcription of ribosomal RNA (rRNA) genes. Binds specifically to the boxA antiterminator sequence of the ribosomal RNA (rrn) operons.</text>
</comment>
<dbReference type="Pfam" id="PF01029">
    <property type="entry name" value="NusB"/>
    <property type="match status" value="1"/>
</dbReference>
<keyword evidence="5 6" id="KW-0804">Transcription</keyword>
<comment type="caution">
    <text evidence="8">The sequence shown here is derived from an EMBL/GenBank/DDBJ whole genome shotgun (WGS) entry which is preliminary data.</text>
</comment>
<name>A0ABR9VMB9_9SYNC</name>
<dbReference type="Gene3D" id="1.10.940.10">
    <property type="entry name" value="NusB-like"/>
    <property type="match status" value="1"/>
</dbReference>
<organism evidence="8 9">
    <name type="scientific">Synechocystis salina LEGE 00031</name>
    <dbReference type="NCBI Taxonomy" id="1828736"/>
    <lineage>
        <taxon>Bacteria</taxon>
        <taxon>Bacillati</taxon>
        <taxon>Cyanobacteriota</taxon>
        <taxon>Cyanophyceae</taxon>
        <taxon>Synechococcales</taxon>
        <taxon>Merismopediaceae</taxon>
        <taxon>Synechocystis</taxon>
    </lineage>
</organism>
<sequence>MLPRQQPRRVARELSLLSLSQLSRKDTKPETLEQGDLEALLLAATRTLSGEVHEILETASAELSRSHERLLNSEIRANNLNSAKAMLEEAMTLTETVINRLALAVDLPETLQLAGQMEVRKFALELIGTVCRRRQQIDEQLQEAMVDWQLSRLAKIDQDILRLAIAELDYLGVPQKVAINEAVELAKRYSGQDGHRFINGVLRRVTEKKTNGAPVTPGEPR</sequence>
<proteinExistence type="inferred from homology"/>
<dbReference type="HAMAP" id="MF_00073">
    <property type="entry name" value="NusB"/>
    <property type="match status" value="1"/>
</dbReference>
<accession>A0ABR9VMB9</accession>
<dbReference type="RefSeq" id="WP_190599312.1">
    <property type="nucleotide sequence ID" value="NZ_JADEVV010000002.1"/>
</dbReference>
<dbReference type="PANTHER" id="PTHR11078:SF3">
    <property type="entry name" value="ANTITERMINATION NUSB DOMAIN-CONTAINING PROTEIN"/>
    <property type="match status" value="1"/>
</dbReference>
<gene>
    <name evidence="6 8" type="primary">nusB</name>
    <name evidence="8" type="ORF">IQ217_01105</name>
</gene>
<evidence type="ECO:0000256" key="1">
    <source>
        <dbReference type="ARBA" id="ARBA00005952"/>
    </source>
</evidence>
<evidence type="ECO:0000313" key="8">
    <source>
        <dbReference type="EMBL" id="MBE9252472.1"/>
    </source>
</evidence>
<dbReference type="InterPro" id="IPR035926">
    <property type="entry name" value="NusB-like_sf"/>
</dbReference>
<evidence type="ECO:0000256" key="6">
    <source>
        <dbReference type="HAMAP-Rule" id="MF_00073"/>
    </source>
</evidence>
<dbReference type="Proteomes" id="UP000658720">
    <property type="component" value="Unassembled WGS sequence"/>
</dbReference>
<dbReference type="InterPro" id="IPR006027">
    <property type="entry name" value="NusB_RsmB_TIM44"/>
</dbReference>
<feature type="domain" description="NusB/RsmB/TIM44" evidence="7">
    <location>
        <begin position="110"/>
        <end position="206"/>
    </location>
</feature>
<dbReference type="CDD" id="cd00619">
    <property type="entry name" value="Terminator_NusB"/>
    <property type="match status" value="1"/>
</dbReference>
<dbReference type="EMBL" id="JADEVV010000002">
    <property type="protein sequence ID" value="MBE9252472.1"/>
    <property type="molecule type" value="Genomic_DNA"/>
</dbReference>
<evidence type="ECO:0000259" key="7">
    <source>
        <dbReference type="Pfam" id="PF01029"/>
    </source>
</evidence>
<keyword evidence="2 6" id="KW-0889">Transcription antitermination</keyword>
<evidence type="ECO:0000256" key="5">
    <source>
        <dbReference type="ARBA" id="ARBA00023163"/>
    </source>
</evidence>
<protein>
    <recommendedName>
        <fullName evidence="6">Transcription antitermination protein NusB</fullName>
    </recommendedName>
    <alternativeName>
        <fullName evidence="6">Antitermination factor NusB</fullName>
    </alternativeName>
</protein>
<evidence type="ECO:0000256" key="4">
    <source>
        <dbReference type="ARBA" id="ARBA00023015"/>
    </source>
</evidence>
<dbReference type="PANTHER" id="PTHR11078">
    <property type="entry name" value="N UTILIZATION SUBSTANCE PROTEIN B-RELATED"/>
    <property type="match status" value="1"/>
</dbReference>
<dbReference type="InterPro" id="IPR011605">
    <property type="entry name" value="NusB_fam"/>
</dbReference>
<keyword evidence="3 6" id="KW-0694">RNA-binding</keyword>